<sequence length="70" mass="8511">MIYAEFDKRLKEVSLSKKEFAKLVSMQYESVVNWKRAEKIPDWVKSWLYYYEKSKILDTLITSIEKLDKE</sequence>
<dbReference type="Proteomes" id="UP000029870">
    <property type="component" value="Unassembled WGS sequence"/>
</dbReference>
<protein>
    <recommendedName>
        <fullName evidence="3">XRE family transcriptional regulator</fullName>
    </recommendedName>
</protein>
<dbReference type="RefSeq" id="WP_004088388.1">
    <property type="nucleotide sequence ID" value="NZ_CAQNVG010000003.1"/>
</dbReference>
<name>A0A6D2C9J0_9HELI</name>
<comment type="caution">
    <text evidence="1">The sequence shown here is derived from an EMBL/GenBank/DDBJ whole genome shotgun (WGS) entry which is preliminary data.</text>
</comment>
<reference evidence="1 2" key="1">
    <citation type="journal article" date="2014" name="Genome Announc.">
        <title>Draft genome sequences of eight enterohepatic helicobacter species isolated from both laboratory and wild rodents.</title>
        <authorList>
            <person name="Sheh A."/>
            <person name="Shen Z."/>
            <person name="Fox J.G."/>
        </authorList>
    </citation>
    <scope>NUCLEOTIDE SEQUENCE [LARGE SCALE GENOMIC DNA]</scope>
    <source>
        <strain evidence="1 2">Missouri</strain>
    </source>
</reference>
<dbReference type="GeneID" id="60657306"/>
<gene>
    <name evidence="1" type="ORF">LS77_002445</name>
</gene>
<organism evidence="1 2">
    <name type="scientific">Helicobacter bilis</name>
    <dbReference type="NCBI Taxonomy" id="37372"/>
    <lineage>
        <taxon>Bacteria</taxon>
        <taxon>Pseudomonadati</taxon>
        <taxon>Campylobacterota</taxon>
        <taxon>Epsilonproteobacteria</taxon>
        <taxon>Campylobacterales</taxon>
        <taxon>Helicobacteraceae</taxon>
        <taxon>Helicobacter</taxon>
    </lineage>
</organism>
<evidence type="ECO:0000313" key="2">
    <source>
        <dbReference type="Proteomes" id="UP000029870"/>
    </source>
</evidence>
<dbReference type="AlphaFoldDB" id="A0A6D2C9J0"/>
<accession>A0A6D2C9J0</accession>
<evidence type="ECO:0000313" key="1">
    <source>
        <dbReference type="EMBL" id="TLE05791.1"/>
    </source>
</evidence>
<dbReference type="EMBL" id="JRPH02000005">
    <property type="protein sequence ID" value="TLE05791.1"/>
    <property type="molecule type" value="Genomic_DNA"/>
</dbReference>
<evidence type="ECO:0008006" key="3">
    <source>
        <dbReference type="Google" id="ProtNLM"/>
    </source>
</evidence>
<proteinExistence type="predicted"/>